<protein>
    <submittedName>
        <fullName evidence="2">Uncharacterized protein</fullName>
    </submittedName>
</protein>
<evidence type="ECO:0000313" key="2">
    <source>
        <dbReference type="EMBL" id="KAK1318190.1"/>
    </source>
</evidence>
<organism evidence="2 3">
    <name type="scientific">Acorus calamus</name>
    <name type="common">Sweet flag</name>
    <dbReference type="NCBI Taxonomy" id="4465"/>
    <lineage>
        <taxon>Eukaryota</taxon>
        <taxon>Viridiplantae</taxon>
        <taxon>Streptophyta</taxon>
        <taxon>Embryophyta</taxon>
        <taxon>Tracheophyta</taxon>
        <taxon>Spermatophyta</taxon>
        <taxon>Magnoliopsida</taxon>
        <taxon>Liliopsida</taxon>
        <taxon>Acoraceae</taxon>
        <taxon>Acorus</taxon>
    </lineage>
</organism>
<comment type="caution">
    <text evidence="2">The sequence shown here is derived from an EMBL/GenBank/DDBJ whole genome shotgun (WGS) entry which is preliminary data.</text>
</comment>
<gene>
    <name evidence="2" type="ORF">QJS10_CPB04g01351</name>
</gene>
<reference evidence="2" key="1">
    <citation type="journal article" date="2023" name="Nat. Commun.">
        <title>Diploid and tetraploid genomes of Acorus and the evolution of monocots.</title>
        <authorList>
            <person name="Ma L."/>
            <person name="Liu K.W."/>
            <person name="Li Z."/>
            <person name="Hsiao Y.Y."/>
            <person name="Qi Y."/>
            <person name="Fu T."/>
            <person name="Tang G.D."/>
            <person name="Zhang D."/>
            <person name="Sun W.H."/>
            <person name="Liu D.K."/>
            <person name="Li Y."/>
            <person name="Chen G.Z."/>
            <person name="Liu X.D."/>
            <person name="Liao X.Y."/>
            <person name="Jiang Y.T."/>
            <person name="Yu X."/>
            <person name="Hao Y."/>
            <person name="Huang J."/>
            <person name="Zhao X.W."/>
            <person name="Ke S."/>
            <person name="Chen Y.Y."/>
            <person name="Wu W.L."/>
            <person name="Hsu J.L."/>
            <person name="Lin Y.F."/>
            <person name="Huang M.D."/>
            <person name="Li C.Y."/>
            <person name="Huang L."/>
            <person name="Wang Z.W."/>
            <person name="Zhao X."/>
            <person name="Zhong W.Y."/>
            <person name="Peng D.H."/>
            <person name="Ahmad S."/>
            <person name="Lan S."/>
            <person name="Zhang J.S."/>
            <person name="Tsai W.C."/>
            <person name="Van de Peer Y."/>
            <person name="Liu Z.J."/>
        </authorList>
    </citation>
    <scope>NUCLEOTIDE SEQUENCE</scope>
    <source>
        <strain evidence="2">CP</strain>
    </source>
</reference>
<proteinExistence type="predicted"/>
<accession>A0AAV9EXM7</accession>
<keyword evidence="3" id="KW-1185">Reference proteome</keyword>
<reference evidence="2" key="2">
    <citation type="submission" date="2023-06" db="EMBL/GenBank/DDBJ databases">
        <authorList>
            <person name="Ma L."/>
            <person name="Liu K.-W."/>
            <person name="Li Z."/>
            <person name="Hsiao Y.-Y."/>
            <person name="Qi Y."/>
            <person name="Fu T."/>
            <person name="Tang G."/>
            <person name="Zhang D."/>
            <person name="Sun W.-H."/>
            <person name="Liu D.-K."/>
            <person name="Li Y."/>
            <person name="Chen G.-Z."/>
            <person name="Liu X.-D."/>
            <person name="Liao X.-Y."/>
            <person name="Jiang Y.-T."/>
            <person name="Yu X."/>
            <person name="Hao Y."/>
            <person name="Huang J."/>
            <person name="Zhao X.-W."/>
            <person name="Ke S."/>
            <person name="Chen Y.-Y."/>
            <person name="Wu W.-L."/>
            <person name="Hsu J.-L."/>
            <person name="Lin Y.-F."/>
            <person name="Huang M.-D."/>
            <person name="Li C.-Y."/>
            <person name="Huang L."/>
            <person name="Wang Z.-W."/>
            <person name="Zhao X."/>
            <person name="Zhong W.-Y."/>
            <person name="Peng D.-H."/>
            <person name="Ahmad S."/>
            <person name="Lan S."/>
            <person name="Zhang J.-S."/>
            <person name="Tsai W.-C."/>
            <person name="Van De Peer Y."/>
            <person name="Liu Z.-J."/>
        </authorList>
    </citation>
    <scope>NUCLEOTIDE SEQUENCE</scope>
    <source>
        <strain evidence="2">CP</strain>
        <tissue evidence="2">Leaves</tissue>
    </source>
</reference>
<sequence length="183" mass="20032">MSFYKFVRCLGTSDVVQYSGRQSRLEGGCCGTWGVVAVPDRRNVSSLGELQCALYLDPTIVMPDSHVHYLIGTMLKILKGLMWNSSFFDLVTISTPMSDVGELLASVGADRFCMLVQGSGSGGSGSSRGMERSLSLTTGGSGDSSLTKTMRIRHRRKRRLPQRLLLESRGCPPRAARVEEMTF</sequence>
<dbReference type="EMBL" id="JAUJYO010000004">
    <property type="protein sequence ID" value="KAK1318190.1"/>
    <property type="molecule type" value="Genomic_DNA"/>
</dbReference>
<dbReference type="Proteomes" id="UP001180020">
    <property type="component" value="Unassembled WGS sequence"/>
</dbReference>
<feature type="compositionally biased region" description="Low complexity" evidence="1">
    <location>
        <begin position="133"/>
        <end position="147"/>
    </location>
</feature>
<feature type="region of interest" description="Disordered" evidence="1">
    <location>
        <begin position="119"/>
        <end position="150"/>
    </location>
</feature>
<dbReference type="AlphaFoldDB" id="A0AAV9EXM7"/>
<evidence type="ECO:0000256" key="1">
    <source>
        <dbReference type="SAM" id="MobiDB-lite"/>
    </source>
</evidence>
<name>A0AAV9EXM7_ACOCL</name>
<evidence type="ECO:0000313" key="3">
    <source>
        <dbReference type="Proteomes" id="UP001180020"/>
    </source>
</evidence>